<sequence>MSRRRITPEELKLWQQVAKTAERLDPKRDTTTPKLLQAKPKSKPETPKTEISPFEIGQTSRASDHRHDTLPGLHERLSRQPLQMDKRTNTRLKRGKVEPEARIDLHGMTLAQAQPALTGFILRAQAQGKRLVLVITGKGKNTDTGGPIPTRNGVLRHAVPQWLGMAPLSGLVLQITQAHVRHGGGGAYYVYLRRNR</sequence>
<evidence type="ECO:0000313" key="3">
    <source>
        <dbReference type="EMBL" id="KRS11215.1"/>
    </source>
</evidence>
<feature type="domain" description="Smr" evidence="2">
    <location>
        <begin position="103"/>
        <end position="193"/>
    </location>
</feature>
<dbReference type="Proteomes" id="UP000051295">
    <property type="component" value="Unassembled WGS sequence"/>
</dbReference>
<evidence type="ECO:0000313" key="4">
    <source>
        <dbReference type="Proteomes" id="UP000051295"/>
    </source>
</evidence>
<dbReference type="SUPFAM" id="SSF160443">
    <property type="entry name" value="SMR domain-like"/>
    <property type="match status" value="1"/>
</dbReference>
<protein>
    <submittedName>
        <fullName evidence="3">DNA mismatch repair protein MutS</fullName>
    </submittedName>
</protein>
<evidence type="ECO:0000256" key="1">
    <source>
        <dbReference type="SAM" id="MobiDB-lite"/>
    </source>
</evidence>
<feature type="compositionally biased region" description="Basic and acidic residues" evidence="1">
    <location>
        <begin position="62"/>
        <end position="81"/>
    </location>
</feature>
<organism evidence="3 4">
    <name type="scientific">Roseovarius atlanticus</name>
    <dbReference type="NCBI Taxonomy" id="1641875"/>
    <lineage>
        <taxon>Bacteria</taxon>
        <taxon>Pseudomonadati</taxon>
        <taxon>Pseudomonadota</taxon>
        <taxon>Alphaproteobacteria</taxon>
        <taxon>Rhodobacterales</taxon>
        <taxon>Roseobacteraceae</taxon>
        <taxon>Roseovarius</taxon>
    </lineage>
</organism>
<dbReference type="PANTHER" id="PTHR35562:SF2">
    <property type="entry name" value="DNA ENDONUCLEASE SMRA-RELATED"/>
    <property type="match status" value="1"/>
</dbReference>
<name>A0A0T5NRF3_9RHOB</name>
<evidence type="ECO:0000259" key="2">
    <source>
        <dbReference type="PROSITE" id="PS50828"/>
    </source>
</evidence>
<dbReference type="Pfam" id="PF01713">
    <property type="entry name" value="Smr"/>
    <property type="match status" value="1"/>
</dbReference>
<keyword evidence="4" id="KW-1185">Reference proteome</keyword>
<dbReference type="InterPro" id="IPR002625">
    <property type="entry name" value="Smr_dom"/>
</dbReference>
<dbReference type="InterPro" id="IPR036063">
    <property type="entry name" value="Smr_dom_sf"/>
</dbReference>
<dbReference type="PROSITE" id="PS50828">
    <property type="entry name" value="SMR"/>
    <property type="match status" value="1"/>
</dbReference>
<dbReference type="Gene3D" id="3.30.1370.110">
    <property type="match status" value="1"/>
</dbReference>
<dbReference type="PANTHER" id="PTHR35562">
    <property type="entry name" value="DNA ENDONUCLEASE SMRA-RELATED"/>
    <property type="match status" value="1"/>
</dbReference>
<feature type="region of interest" description="Disordered" evidence="1">
    <location>
        <begin position="17"/>
        <end position="81"/>
    </location>
</feature>
<accession>A0A0T5NRF3</accession>
<feature type="compositionally biased region" description="Basic and acidic residues" evidence="1">
    <location>
        <begin position="20"/>
        <end position="31"/>
    </location>
</feature>
<dbReference type="RefSeq" id="WP_057795346.1">
    <property type="nucleotide sequence ID" value="NZ_LAXJ01000020.1"/>
</dbReference>
<dbReference type="STRING" id="1641875.XM53_16620"/>
<gene>
    <name evidence="3" type="ORF">XM53_16620</name>
</gene>
<dbReference type="PATRIC" id="fig|1641875.4.peg.1824"/>
<reference evidence="3 4" key="1">
    <citation type="submission" date="2015-04" db="EMBL/GenBank/DDBJ databases">
        <title>The draft genome sequence of Roseovarius sp.R12b.</title>
        <authorList>
            <person name="Li G."/>
            <person name="Lai Q."/>
            <person name="Shao Z."/>
            <person name="Yan P."/>
        </authorList>
    </citation>
    <scope>NUCLEOTIDE SEQUENCE [LARGE SCALE GENOMIC DNA]</scope>
    <source>
        <strain evidence="3 4">R12B</strain>
    </source>
</reference>
<dbReference type="AlphaFoldDB" id="A0A0T5NRF3"/>
<comment type="caution">
    <text evidence="3">The sequence shown here is derived from an EMBL/GenBank/DDBJ whole genome shotgun (WGS) entry which is preliminary data.</text>
</comment>
<dbReference type="SMART" id="SM00463">
    <property type="entry name" value="SMR"/>
    <property type="match status" value="1"/>
</dbReference>
<dbReference type="OrthoDB" id="7165597at2"/>
<proteinExistence type="predicted"/>
<dbReference type="EMBL" id="LAXJ01000020">
    <property type="protein sequence ID" value="KRS11215.1"/>
    <property type="molecule type" value="Genomic_DNA"/>
</dbReference>